<feature type="domain" description="RING-type" evidence="6">
    <location>
        <begin position="176"/>
        <end position="202"/>
    </location>
</feature>
<evidence type="ECO:0000256" key="2">
    <source>
        <dbReference type="ARBA" id="ARBA00022771"/>
    </source>
</evidence>
<feature type="region of interest" description="Disordered" evidence="5">
    <location>
        <begin position="34"/>
        <end position="66"/>
    </location>
</feature>
<name>A0A9P5XKF0_9AGAR</name>
<proteinExistence type="predicted"/>
<evidence type="ECO:0000256" key="4">
    <source>
        <dbReference type="PROSITE-ProRule" id="PRU00175"/>
    </source>
</evidence>
<sequence>MSEDEFDVLPDLFSGISEADWSRILDQTVITREGSDGQHLWQPEQDVPPHASPVGSSGSTDYGDDSSMNAEVLAELDRIEVDALQIHGESSSTTHGAAHQATTSRHDGSLSNNDMGHVEPPVIESTRLPAKRPRSETSDSEHKKGKMRDDSVVQRLIEAYEEELTCPILATHVGNPCGHSYCGDCGWQWIKKNKRGQCPVCRAKLIKSEPLVPNITMDSLVEKHIGLLISAGDEEWKPHGVKYKEWDVRKEKWKASAGTRIRTKRARRTEIQTIVVDELPVGPMGDPLLLANDDPYVEDSSQEQAQVEPTRFRSDRQLRNGRGRRR</sequence>
<feature type="region of interest" description="Disordered" evidence="5">
    <location>
        <begin position="90"/>
        <end position="149"/>
    </location>
</feature>
<comment type="caution">
    <text evidence="7">The sequence shown here is derived from an EMBL/GenBank/DDBJ whole genome shotgun (WGS) entry which is preliminary data.</text>
</comment>
<dbReference type="OrthoDB" id="6105938at2759"/>
<feature type="compositionally biased region" description="Low complexity" evidence="5">
    <location>
        <begin position="55"/>
        <end position="66"/>
    </location>
</feature>
<dbReference type="GO" id="GO:0008270">
    <property type="term" value="F:zinc ion binding"/>
    <property type="evidence" value="ECO:0007669"/>
    <property type="project" value="UniProtKB-KW"/>
</dbReference>
<feature type="region of interest" description="Disordered" evidence="5">
    <location>
        <begin position="282"/>
        <end position="326"/>
    </location>
</feature>
<dbReference type="AlphaFoldDB" id="A0A9P5XKF0"/>
<dbReference type="InterPro" id="IPR001841">
    <property type="entry name" value="Znf_RING"/>
</dbReference>
<reference evidence="7" key="1">
    <citation type="submission" date="2020-11" db="EMBL/GenBank/DDBJ databases">
        <authorList>
            <consortium name="DOE Joint Genome Institute"/>
            <person name="Ahrendt S."/>
            <person name="Riley R."/>
            <person name="Andreopoulos W."/>
            <person name="Labutti K."/>
            <person name="Pangilinan J."/>
            <person name="Ruiz-Duenas F.J."/>
            <person name="Barrasa J.M."/>
            <person name="Sanchez-Garcia M."/>
            <person name="Camarero S."/>
            <person name="Miyauchi S."/>
            <person name="Serrano A."/>
            <person name="Linde D."/>
            <person name="Babiker R."/>
            <person name="Drula E."/>
            <person name="Ayuso-Fernandez I."/>
            <person name="Pacheco R."/>
            <person name="Padilla G."/>
            <person name="Ferreira P."/>
            <person name="Barriuso J."/>
            <person name="Kellner H."/>
            <person name="Castanera R."/>
            <person name="Alfaro M."/>
            <person name="Ramirez L."/>
            <person name="Pisabarro A.G."/>
            <person name="Kuo A."/>
            <person name="Tritt A."/>
            <person name="Lipzen A."/>
            <person name="He G."/>
            <person name="Yan M."/>
            <person name="Ng V."/>
            <person name="Cullen D."/>
            <person name="Martin F."/>
            <person name="Rosso M.-N."/>
            <person name="Henrissat B."/>
            <person name="Hibbett D."/>
            <person name="Martinez A.T."/>
            <person name="Grigoriev I.V."/>
        </authorList>
    </citation>
    <scope>NUCLEOTIDE SEQUENCE</scope>
    <source>
        <strain evidence="7">MF-IS2</strain>
    </source>
</reference>
<dbReference type="InterPro" id="IPR013083">
    <property type="entry name" value="Znf_RING/FYVE/PHD"/>
</dbReference>
<evidence type="ECO:0000256" key="3">
    <source>
        <dbReference type="ARBA" id="ARBA00022833"/>
    </source>
</evidence>
<organism evidence="7 8">
    <name type="scientific">Macrolepiota fuliginosa MF-IS2</name>
    <dbReference type="NCBI Taxonomy" id="1400762"/>
    <lineage>
        <taxon>Eukaryota</taxon>
        <taxon>Fungi</taxon>
        <taxon>Dikarya</taxon>
        <taxon>Basidiomycota</taxon>
        <taxon>Agaricomycotina</taxon>
        <taxon>Agaricomycetes</taxon>
        <taxon>Agaricomycetidae</taxon>
        <taxon>Agaricales</taxon>
        <taxon>Agaricineae</taxon>
        <taxon>Agaricaceae</taxon>
        <taxon>Macrolepiota</taxon>
    </lineage>
</organism>
<gene>
    <name evidence="7" type="ORF">P691DRAFT_794702</name>
</gene>
<protein>
    <recommendedName>
        <fullName evidence="6">RING-type domain-containing protein</fullName>
    </recommendedName>
</protein>
<evidence type="ECO:0000256" key="1">
    <source>
        <dbReference type="ARBA" id="ARBA00022723"/>
    </source>
</evidence>
<evidence type="ECO:0000259" key="6">
    <source>
        <dbReference type="PROSITE" id="PS50089"/>
    </source>
</evidence>
<feature type="compositionally biased region" description="Polar residues" evidence="5">
    <location>
        <begin position="90"/>
        <end position="114"/>
    </location>
</feature>
<dbReference type="SUPFAM" id="SSF57850">
    <property type="entry name" value="RING/U-box"/>
    <property type="match status" value="1"/>
</dbReference>
<evidence type="ECO:0000256" key="5">
    <source>
        <dbReference type="SAM" id="MobiDB-lite"/>
    </source>
</evidence>
<dbReference type="PROSITE" id="PS50089">
    <property type="entry name" value="ZF_RING_2"/>
    <property type="match status" value="1"/>
</dbReference>
<dbReference type="EMBL" id="MU151070">
    <property type="protein sequence ID" value="KAF9452539.1"/>
    <property type="molecule type" value="Genomic_DNA"/>
</dbReference>
<keyword evidence="8" id="KW-1185">Reference proteome</keyword>
<evidence type="ECO:0000313" key="8">
    <source>
        <dbReference type="Proteomes" id="UP000807342"/>
    </source>
</evidence>
<dbReference type="Gene3D" id="3.30.40.10">
    <property type="entry name" value="Zinc/RING finger domain, C3HC4 (zinc finger)"/>
    <property type="match status" value="1"/>
</dbReference>
<keyword evidence="1" id="KW-0479">Metal-binding</keyword>
<dbReference type="Pfam" id="PF00097">
    <property type="entry name" value="zf-C3HC4"/>
    <property type="match status" value="1"/>
</dbReference>
<dbReference type="Proteomes" id="UP000807342">
    <property type="component" value="Unassembled WGS sequence"/>
</dbReference>
<feature type="compositionally biased region" description="Basic and acidic residues" evidence="5">
    <location>
        <begin position="133"/>
        <end position="149"/>
    </location>
</feature>
<dbReference type="InterPro" id="IPR018957">
    <property type="entry name" value="Znf_C3HC4_RING-type"/>
</dbReference>
<keyword evidence="2 4" id="KW-0863">Zinc-finger</keyword>
<accession>A0A9P5XKF0</accession>
<keyword evidence="3" id="KW-0862">Zinc</keyword>
<evidence type="ECO:0000313" key="7">
    <source>
        <dbReference type="EMBL" id="KAF9452539.1"/>
    </source>
</evidence>